<proteinExistence type="predicted"/>
<accession>A0A328DGX7</accession>
<name>A0A328DGX7_9ASTE</name>
<evidence type="ECO:0000313" key="2">
    <source>
        <dbReference type="Proteomes" id="UP000249390"/>
    </source>
</evidence>
<dbReference type="AlphaFoldDB" id="A0A328DGX7"/>
<protein>
    <submittedName>
        <fullName evidence="1">Uncharacterized protein</fullName>
    </submittedName>
</protein>
<dbReference type="EMBL" id="NQVE01000142">
    <property type="protein sequence ID" value="RAL44794.1"/>
    <property type="molecule type" value="Genomic_DNA"/>
</dbReference>
<organism evidence="1 2">
    <name type="scientific">Cuscuta australis</name>
    <dbReference type="NCBI Taxonomy" id="267555"/>
    <lineage>
        <taxon>Eukaryota</taxon>
        <taxon>Viridiplantae</taxon>
        <taxon>Streptophyta</taxon>
        <taxon>Embryophyta</taxon>
        <taxon>Tracheophyta</taxon>
        <taxon>Spermatophyta</taxon>
        <taxon>Magnoliopsida</taxon>
        <taxon>eudicotyledons</taxon>
        <taxon>Gunneridae</taxon>
        <taxon>Pentapetalae</taxon>
        <taxon>asterids</taxon>
        <taxon>lamiids</taxon>
        <taxon>Solanales</taxon>
        <taxon>Convolvulaceae</taxon>
        <taxon>Cuscuteae</taxon>
        <taxon>Cuscuta</taxon>
        <taxon>Cuscuta subgen. Grammica</taxon>
        <taxon>Cuscuta sect. Cleistogrammica</taxon>
    </lineage>
</organism>
<comment type="caution">
    <text evidence="1">The sequence shown here is derived from an EMBL/GenBank/DDBJ whole genome shotgun (WGS) entry which is preliminary data.</text>
</comment>
<sequence length="133" mass="15643">MCPRGEGWEEVWRCRPPQLLEGERWEQPWGYRPPHLLERGCESFPQFGKESHDLFYDDPEKTIDYPWATPGKVARRSMKHPWFWGLGGERTKTPPLPLFEAGSEGHSEHVWMRKGKLLSRLRKPPHPMVLGRS</sequence>
<keyword evidence="2" id="KW-1185">Reference proteome</keyword>
<reference evidence="1 2" key="1">
    <citation type="submission" date="2018-06" db="EMBL/GenBank/DDBJ databases">
        <title>The Genome of Cuscuta australis (Dodder) Provides Insight into the Evolution of Plant Parasitism.</title>
        <authorList>
            <person name="Liu H."/>
        </authorList>
    </citation>
    <scope>NUCLEOTIDE SEQUENCE [LARGE SCALE GENOMIC DNA]</scope>
    <source>
        <strain evidence="2">cv. Yunnan</strain>
        <tissue evidence="1">Vines</tissue>
    </source>
</reference>
<evidence type="ECO:0000313" key="1">
    <source>
        <dbReference type="EMBL" id="RAL44794.1"/>
    </source>
</evidence>
<gene>
    <name evidence="1" type="ORF">DM860_003553</name>
</gene>
<dbReference type="Proteomes" id="UP000249390">
    <property type="component" value="Unassembled WGS sequence"/>
</dbReference>